<feature type="region of interest" description="Disordered" evidence="2">
    <location>
        <begin position="237"/>
        <end position="264"/>
    </location>
</feature>
<evidence type="ECO:0000256" key="1">
    <source>
        <dbReference type="ARBA" id="ARBA00005474"/>
    </source>
</evidence>
<dbReference type="PANTHER" id="PTHR31301:SF68">
    <property type="entry name" value="LOB DOMAIN-CONTAINING PROTEIN 32-RELATED"/>
    <property type="match status" value="1"/>
</dbReference>
<evidence type="ECO:0000313" key="4">
    <source>
        <dbReference type="EMBL" id="WOK97062.1"/>
    </source>
</evidence>
<feature type="region of interest" description="Disordered" evidence="2">
    <location>
        <begin position="122"/>
        <end position="141"/>
    </location>
</feature>
<dbReference type="EMBL" id="CP136891">
    <property type="protein sequence ID" value="WOK97062.1"/>
    <property type="molecule type" value="Genomic_DNA"/>
</dbReference>
<reference evidence="4 5" key="1">
    <citation type="submission" date="2023-10" db="EMBL/GenBank/DDBJ databases">
        <title>Chromosome-scale genome assembly provides insights into flower coloration mechanisms of Canna indica.</title>
        <authorList>
            <person name="Li C."/>
        </authorList>
    </citation>
    <scope>NUCLEOTIDE SEQUENCE [LARGE SCALE GENOMIC DNA]</scope>
    <source>
        <tissue evidence="4">Flower</tissue>
    </source>
</reference>
<dbReference type="Proteomes" id="UP001327560">
    <property type="component" value="Chromosome 2"/>
</dbReference>
<organism evidence="4 5">
    <name type="scientific">Canna indica</name>
    <name type="common">Indian-shot</name>
    <dbReference type="NCBI Taxonomy" id="4628"/>
    <lineage>
        <taxon>Eukaryota</taxon>
        <taxon>Viridiplantae</taxon>
        <taxon>Streptophyta</taxon>
        <taxon>Embryophyta</taxon>
        <taxon>Tracheophyta</taxon>
        <taxon>Spermatophyta</taxon>
        <taxon>Magnoliopsida</taxon>
        <taxon>Liliopsida</taxon>
        <taxon>Zingiberales</taxon>
        <taxon>Cannaceae</taxon>
        <taxon>Canna</taxon>
    </lineage>
</organism>
<evidence type="ECO:0000256" key="2">
    <source>
        <dbReference type="SAM" id="MobiDB-lite"/>
    </source>
</evidence>
<evidence type="ECO:0000313" key="5">
    <source>
        <dbReference type="Proteomes" id="UP001327560"/>
    </source>
</evidence>
<dbReference type="Pfam" id="PF03195">
    <property type="entry name" value="LOB"/>
    <property type="match status" value="1"/>
</dbReference>
<protein>
    <recommendedName>
        <fullName evidence="3">LOB domain-containing protein</fullName>
    </recommendedName>
</protein>
<comment type="similarity">
    <text evidence="1">Belongs to the LOB domain-containing protein family.</text>
</comment>
<feature type="domain" description="LOB" evidence="3">
    <location>
        <begin position="5"/>
        <end position="106"/>
    </location>
</feature>
<keyword evidence="5" id="KW-1185">Reference proteome</keyword>
<evidence type="ECO:0000259" key="3">
    <source>
        <dbReference type="PROSITE" id="PS50891"/>
    </source>
</evidence>
<dbReference type="PROSITE" id="PS50891">
    <property type="entry name" value="LOB"/>
    <property type="match status" value="1"/>
</dbReference>
<dbReference type="PANTHER" id="PTHR31301">
    <property type="entry name" value="LOB DOMAIN-CONTAINING PROTEIN 4-RELATED"/>
    <property type="match status" value="1"/>
</dbReference>
<dbReference type="InterPro" id="IPR004883">
    <property type="entry name" value="LOB"/>
</dbReference>
<accession>A0AAQ3JVQ7</accession>
<sequence length="264" mass="28547">MSSNSPCAACKLQRRKCTPGCVFAPYFPPDHPHKFVCVHRVFGASNVAKLLNDLSPAQREDAANSLAYEAEMRLRDPVYGCVGYISVLQHRVRQVQHDLQLARKELSTFIGAAALGPFLPHHHQLGGPAPPPHAQSFGPGMGIPGAGLQSVAAAPSQILMREQQQQPQQMAAMAVAAAREHEMLRSYEQQYRHELARLNAGFPESGRGPYNQISDGALVAVPTGLAIEVTPLAAVHPQQHYSGQQPQHHRARSDEGKSGIGPSS</sequence>
<dbReference type="AlphaFoldDB" id="A0AAQ3JVQ7"/>
<name>A0AAQ3JVQ7_9LILI</name>
<proteinExistence type="inferred from homology"/>
<gene>
    <name evidence="4" type="ORF">Cni_G05770</name>
</gene>